<dbReference type="SFLD" id="SFLDF00301">
    <property type="entry name" value="2-iminoacetate_synthase_(ThiH)"/>
    <property type="match status" value="1"/>
</dbReference>
<keyword evidence="6" id="KW-0411">Iron-sulfur</keyword>
<dbReference type="SUPFAM" id="SSF102114">
    <property type="entry name" value="Radical SAM enzymes"/>
    <property type="match status" value="1"/>
</dbReference>
<dbReference type="InterPro" id="IPR010722">
    <property type="entry name" value="BATS_dom"/>
</dbReference>
<dbReference type="SMART" id="SM00876">
    <property type="entry name" value="BATS"/>
    <property type="match status" value="1"/>
</dbReference>
<keyword evidence="2" id="KW-0004">4Fe-4S</keyword>
<dbReference type="SFLD" id="SFLDG01060">
    <property type="entry name" value="BATS_domain_containing"/>
    <property type="match status" value="1"/>
</dbReference>
<accession>A0A846QJK5</accession>
<evidence type="ECO:0000313" key="8">
    <source>
        <dbReference type="EMBL" id="NJB68408.1"/>
    </source>
</evidence>
<keyword evidence="9" id="KW-1185">Reference proteome</keyword>
<dbReference type="SFLD" id="SFLDG01081">
    <property type="entry name" value="cleavage_of_the_Ca-Cb_bond_in"/>
    <property type="match status" value="1"/>
</dbReference>
<dbReference type="PANTHER" id="PTHR43583:SF1">
    <property type="entry name" value="2-IMINOACETATE SYNTHASE"/>
    <property type="match status" value="1"/>
</dbReference>
<keyword evidence="5" id="KW-0408">Iron</keyword>
<dbReference type="PROSITE" id="PS51918">
    <property type="entry name" value="RADICAL_SAM"/>
    <property type="match status" value="1"/>
</dbReference>
<dbReference type="Gene3D" id="3.20.20.70">
    <property type="entry name" value="Aldolase class I"/>
    <property type="match status" value="1"/>
</dbReference>
<dbReference type="Proteomes" id="UP000580856">
    <property type="component" value="Unassembled WGS sequence"/>
</dbReference>
<evidence type="ECO:0000259" key="7">
    <source>
        <dbReference type="PROSITE" id="PS51918"/>
    </source>
</evidence>
<dbReference type="GO" id="GO:0005506">
    <property type="term" value="F:iron ion binding"/>
    <property type="evidence" value="ECO:0007669"/>
    <property type="project" value="InterPro"/>
</dbReference>
<dbReference type="RefSeq" id="WP_167941479.1">
    <property type="nucleotide sequence ID" value="NZ_JAATJA010000002.1"/>
</dbReference>
<dbReference type="AlphaFoldDB" id="A0A846QJK5"/>
<dbReference type="SFLD" id="SFLDS00029">
    <property type="entry name" value="Radical_SAM"/>
    <property type="match status" value="1"/>
</dbReference>
<dbReference type="InterPro" id="IPR058240">
    <property type="entry name" value="rSAM_sf"/>
</dbReference>
<dbReference type="EMBL" id="JAATJA010000002">
    <property type="protein sequence ID" value="NJB68408.1"/>
    <property type="molecule type" value="Genomic_DNA"/>
</dbReference>
<comment type="cofactor">
    <cofactor evidence="1">
        <name>[4Fe-4S] cluster</name>
        <dbReference type="ChEBI" id="CHEBI:49883"/>
    </cofactor>
</comment>
<keyword evidence="8" id="KW-0456">Lyase</keyword>
<dbReference type="InterPro" id="IPR034428">
    <property type="entry name" value="ThiH/NoCL/HydG-like"/>
</dbReference>
<evidence type="ECO:0000256" key="4">
    <source>
        <dbReference type="ARBA" id="ARBA00022723"/>
    </source>
</evidence>
<dbReference type="InterPro" id="IPR013785">
    <property type="entry name" value="Aldolase_TIM"/>
</dbReference>
<dbReference type="EC" id="4.1.99.19" evidence="8"/>
<dbReference type="Pfam" id="PF04055">
    <property type="entry name" value="Radical_SAM"/>
    <property type="match status" value="1"/>
</dbReference>
<reference evidence="8 9" key="1">
    <citation type="submission" date="2020-03" db="EMBL/GenBank/DDBJ databases">
        <title>Genomic Encyclopedia of Type Strains, Phase IV (KMG-IV): sequencing the most valuable type-strain genomes for metagenomic binning, comparative biology and taxonomic classification.</title>
        <authorList>
            <person name="Goeker M."/>
        </authorList>
    </citation>
    <scope>NUCLEOTIDE SEQUENCE [LARGE SCALE GENOMIC DNA]</scope>
    <source>
        <strain evidence="8 9">DSM 24233</strain>
    </source>
</reference>
<comment type="caution">
    <text evidence="8">The sequence shown here is derived from an EMBL/GenBank/DDBJ whole genome shotgun (WGS) entry which is preliminary data.</text>
</comment>
<dbReference type="PANTHER" id="PTHR43583">
    <property type="entry name" value="2-IMINOACETATE SYNTHASE"/>
    <property type="match status" value="1"/>
</dbReference>
<evidence type="ECO:0000256" key="1">
    <source>
        <dbReference type="ARBA" id="ARBA00001966"/>
    </source>
</evidence>
<dbReference type="GO" id="GO:0051539">
    <property type="term" value="F:4 iron, 4 sulfur cluster binding"/>
    <property type="evidence" value="ECO:0007669"/>
    <property type="project" value="UniProtKB-KW"/>
</dbReference>
<name>A0A846QJK5_9BACT</name>
<keyword evidence="4" id="KW-0479">Metal-binding</keyword>
<feature type="domain" description="Radical SAM core" evidence="7">
    <location>
        <begin position="71"/>
        <end position="294"/>
    </location>
</feature>
<dbReference type="CDD" id="cd01335">
    <property type="entry name" value="Radical_SAM"/>
    <property type="match status" value="1"/>
</dbReference>
<organism evidence="8 9">
    <name type="scientific">Desulfobaculum xiamenense</name>
    <dbReference type="NCBI Taxonomy" id="995050"/>
    <lineage>
        <taxon>Bacteria</taxon>
        <taxon>Pseudomonadati</taxon>
        <taxon>Thermodesulfobacteriota</taxon>
        <taxon>Desulfovibrionia</taxon>
        <taxon>Desulfovibrionales</taxon>
        <taxon>Desulfovibrionaceae</taxon>
        <taxon>Desulfobaculum</taxon>
    </lineage>
</organism>
<dbReference type="NCBIfam" id="TIGR02351">
    <property type="entry name" value="thiH"/>
    <property type="match status" value="1"/>
</dbReference>
<dbReference type="InterPro" id="IPR007197">
    <property type="entry name" value="rSAM"/>
</dbReference>
<evidence type="ECO:0000313" key="9">
    <source>
        <dbReference type="Proteomes" id="UP000580856"/>
    </source>
</evidence>
<evidence type="ECO:0000256" key="2">
    <source>
        <dbReference type="ARBA" id="ARBA00022485"/>
    </source>
</evidence>
<protein>
    <submittedName>
        <fullName evidence="8">2-iminoacetate synthase</fullName>
        <ecNumber evidence="8">4.1.99.19</ecNumber>
    </submittedName>
</protein>
<evidence type="ECO:0000256" key="6">
    <source>
        <dbReference type="ARBA" id="ARBA00023014"/>
    </source>
</evidence>
<evidence type="ECO:0000256" key="3">
    <source>
        <dbReference type="ARBA" id="ARBA00022691"/>
    </source>
</evidence>
<sequence>MTGFPELCATTMDRDLASFFARVTPDDVRRAMARSMPSADDFLTLLSPAAQGLLEEMAQRAHELTVRHFGRTMQIFTPLYLSNHCTNRCVYCGFNAGTGVARKRLTMDEVRAEGETIAASGQRQLLILTGDAPALAGVDYLERCTKILRGMFPSVTMEVFAMTEAEYARLAAAGIDGLTMFQETYDPVLYERLHPAGPKRDYAFRLGAPERGCRAGMRVVNVGALLGLSPDWRREAFLTGLHADYLQRHYPNTDVAISLPRMRPHAGHFQPATAVTDANLVQILLAQRIFLPFAGITISTREAPAFRDNIVPLGVTRMSAGVSTAVGGHASDDNADTVQFEISDHRGLAEFSTMLRSRGYQPVYKDWEPNAHVAGNRP</sequence>
<dbReference type="GO" id="GO:0036355">
    <property type="term" value="F:2-iminoacetate synthase activity"/>
    <property type="evidence" value="ECO:0007669"/>
    <property type="project" value="UniProtKB-EC"/>
</dbReference>
<dbReference type="Pfam" id="PF06968">
    <property type="entry name" value="BATS"/>
    <property type="match status" value="1"/>
</dbReference>
<evidence type="ECO:0000256" key="5">
    <source>
        <dbReference type="ARBA" id="ARBA00023004"/>
    </source>
</evidence>
<keyword evidence="3" id="KW-0949">S-adenosyl-L-methionine</keyword>
<gene>
    <name evidence="8" type="ORF">GGQ74_002081</name>
</gene>
<dbReference type="InterPro" id="IPR012726">
    <property type="entry name" value="ThiH"/>
</dbReference>
<proteinExistence type="predicted"/>